<evidence type="ECO:0000256" key="13">
    <source>
        <dbReference type="SAM" id="Phobius"/>
    </source>
</evidence>
<dbReference type="STRING" id="311410.LA5095_01215"/>
<dbReference type="InterPro" id="IPR004089">
    <property type="entry name" value="MCPsignal_dom"/>
</dbReference>
<feature type="domain" description="Methyl-accepting transducer" evidence="14">
    <location>
        <begin position="430"/>
        <end position="666"/>
    </location>
</feature>
<evidence type="ECO:0000256" key="7">
    <source>
        <dbReference type="ARBA" id="ARBA00022989"/>
    </source>
</evidence>
<evidence type="ECO:0000256" key="3">
    <source>
        <dbReference type="ARBA" id="ARBA00022481"/>
    </source>
</evidence>
<evidence type="ECO:0000313" key="18">
    <source>
        <dbReference type="Proteomes" id="UP000049983"/>
    </source>
</evidence>
<dbReference type="InterPro" id="IPR004090">
    <property type="entry name" value="Chemotax_Me-accpt_rcpt"/>
</dbReference>
<dbReference type="InterPro" id="IPR032255">
    <property type="entry name" value="HBM"/>
</dbReference>
<evidence type="ECO:0000256" key="12">
    <source>
        <dbReference type="SAM" id="Coils"/>
    </source>
</evidence>
<dbReference type="InterPro" id="IPR003660">
    <property type="entry name" value="HAMP_dom"/>
</dbReference>
<evidence type="ECO:0000256" key="8">
    <source>
        <dbReference type="ARBA" id="ARBA00023136"/>
    </source>
</evidence>
<dbReference type="CDD" id="cd06225">
    <property type="entry name" value="HAMP"/>
    <property type="match status" value="1"/>
</dbReference>
<feature type="domain" description="HBM" evidence="16">
    <location>
        <begin position="63"/>
        <end position="302"/>
    </location>
</feature>
<evidence type="ECO:0000259" key="14">
    <source>
        <dbReference type="PROSITE" id="PS50111"/>
    </source>
</evidence>
<keyword evidence="7 13" id="KW-1133">Transmembrane helix</keyword>
<dbReference type="AlphaFoldDB" id="A0A0M6Z589"/>
<comment type="subcellular location">
    <subcellularLocation>
        <location evidence="1">Cell inner membrane</location>
        <topology evidence="1">Multi-pass membrane protein</topology>
    </subcellularLocation>
</comment>
<reference evidence="18" key="1">
    <citation type="submission" date="2015-07" db="EMBL/GenBank/DDBJ databases">
        <authorList>
            <person name="Rodrigo-Torres Lidia"/>
            <person name="Arahal R.David."/>
        </authorList>
    </citation>
    <scope>NUCLEOTIDE SEQUENCE [LARGE SCALE GENOMIC DNA]</scope>
    <source>
        <strain evidence="18">CECT 5096</strain>
    </source>
</reference>
<evidence type="ECO:0000256" key="9">
    <source>
        <dbReference type="ARBA" id="ARBA00023224"/>
    </source>
</evidence>
<dbReference type="Pfam" id="PF00015">
    <property type="entry name" value="MCPsignal"/>
    <property type="match status" value="1"/>
</dbReference>
<keyword evidence="5" id="KW-0997">Cell inner membrane</keyword>
<dbReference type="GO" id="GO:0006935">
    <property type="term" value="P:chemotaxis"/>
    <property type="evidence" value="ECO:0007669"/>
    <property type="project" value="InterPro"/>
</dbReference>
<dbReference type="PROSITE" id="PS50885">
    <property type="entry name" value="HAMP"/>
    <property type="match status" value="1"/>
</dbReference>
<evidence type="ECO:0000256" key="11">
    <source>
        <dbReference type="PROSITE-ProRule" id="PRU00284"/>
    </source>
</evidence>
<dbReference type="SMART" id="SM00304">
    <property type="entry name" value="HAMP"/>
    <property type="match status" value="1"/>
</dbReference>
<dbReference type="Proteomes" id="UP000049983">
    <property type="component" value="Unassembled WGS sequence"/>
</dbReference>
<keyword evidence="18" id="KW-1185">Reference proteome</keyword>
<accession>A0A0M6Z589</accession>
<keyword evidence="3" id="KW-0488">Methylation</keyword>
<dbReference type="PANTHER" id="PTHR32089:SF112">
    <property type="entry name" value="LYSOZYME-LIKE PROTEIN-RELATED"/>
    <property type="match status" value="1"/>
</dbReference>
<dbReference type="GO" id="GO:0004888">
    <property type="term" value="F:transmembrane signaling receptor activity"/>
    <property type="evidence" value="ECO:0007669"/>
    <property type="project" value="InterPro"/>
</dbReference>
<sequence>MFLKKDQKSREGLSNKRNLLTNLKVGKKIALGSSIILVLLAIVSAASYFGLTRANQDFKDYRTLARQTNQMGRIQANLLSARLGVKDYIIKNSEDAAEVVRTRAEATEKIIQEAEALFQDSEHLETIVSAIDQIAIYRSSFDQVTKLVGDRNGLVDELNTVGPESERTLTRIMKSAYEDGDASAAFSAGISLRHLLLARLYSNRFLVDNEQASANRSNQELDDFEKTAAEMLKELQDPTRRQLATELVQLAGGYKSTFKKVVEVIQARNSVIANTLDKIGPRLADEMEQIKLANKQTQDTVGPRSTEDIQNAVVTVEAVAGAAIVIGVLLAFLTGRAISRPVVEMTASMERLASGDTSATIPARGRRDEIGQMADAVQVFKENAIESECLREEQTRNELRVEEEKRNATLEMADNLEASVMSVVEKVGSAADEMKATAQFMSEASEQTTSRATTVASASEEATVTAQTVASASEELSNSIQEITRQVDDAKGLAAEGKERAISTNQAVQGLSDGAQKIGDVVDLINAIAEQTNLLALNATIEAARAGESGKGFAVVASEVKELASQTAKATEEIRQQIGTMQESTNVTVGEIENVVQAMSQISEMTEAVSFSVGEQNAATRDIATNIQQTASGTQDVSENILEVNSAAQQSSEAAGRVVSVVDDLNSQSDVLKRELQQFLASLRAA</sequence>
<dbReference type="RefSeq" id="WP_268873262.1">
    <property type="nucleotide sequence ID" value="NZ_CXWC01000010.1"/>
</dbReference>
<proteinExistence type="inferred from homology"/>
<comment type="similarity">
    <text evidence="10">Belongs to the methyl-accepting chemotaxis (MCP) protein family.</text>
</comment>
<dbReference type="Pfam" id="PF00672">
    <property type="entry name" value="HAMP"/>
    <property type="match status" value="1"/>
</dbReference>
<dbReference type="SUPFAM" id="SSF58104">
    <property type="entry name" value="Methyl-accepting chemotaxis protein (MCP) signaling domain"/>
    <property type="match status" value="1"/>
</dbReference>
<dbReference type="PROSITE" id="PS50111">
    <property type="entry name" value="CHEMOTAXIS_TRANSDUC_2"/>
    <property type="match status" value="1"/>
</dbReference>
<evidence type="ECO:0000259" key="16">
    <source>
        <dbReference type="PROSITE" id="PS51753"/>
    </source>
</evidence>
<dbReference type="PANTHER" id="PTHR32089">
    <property type="entry name" value="METHYL-ACCEPTING CHEMOTAXIS PROTEIN MCPB"/>
    <property type="match status" value="1"/>
</dbReference>
<evidence type="ECO:0000256" key="5">
    <source>
        <dbReference type="ARBA" id="ARBA00022519"/>
    </source>
</evidence>
<gene>
    <name evidence="17" type="primary">mcp4_6</name>
    <name evidence="17" type="ORF">LA5096_02470</name>
</gene>
<dbReference type="Gene3D" id="6.10.340.10">
    <property type="match status" value="1"/>
</dbReference>
<dbReference type="InterPro" id="IPR003122">
    <property type="entry name" value="Tar_rcpt_lig-bd"/>
</dbReference>
<dbReference type="PRINTS" id="PR00260">
    <property type="entry name" value="CHEMTRNSDUCR"/>
</dbReference>
<evidence type="ECO:0000256" key="4">
    <source>
        <dbReference type="ARBA" id="ARBA00022500"/>
    </source>
</evidence>
<dbReference type="Gene3D" id="1.20.1440.210">
    <property type="match status" value="1"/>
</dbReference>
<keyword evidence="12" id="KW-0175">Coiled coil</keyword>
<evidence type="ECO:0000313" key="17">
    <source>
        <dbReference type="EMBL" id="CTQ70299.1"/>
    </source>
</evidence>
<dbReference type="SMART" id="SM01358">
    <property type="entry name" value="HBM"/>
    <property type="match status" value="1"/>
</dbReference>
<evidence type="ECO:0000256" key="1">
    <source>
        <dbReference type="ARBA" id="ARBA00004429"/>
    </source>
</evidence>
<organism evidence="17 18">
    <name type="scientific">Roseibium album</name>
    <dbReference type="NCBI Taxonomy" id="311410"/>
    <lineage>
        <taxon>Bacteria</taxon>
        <taxon>Pseudomonadati</taxon>
        <taxon>Pseudomonadota</taxon>
        <taxon>Alphaproteobacteria</taxon>
        <taxon>Hyphomicrobiales</taxon>
        <taxon>Stappiaceae</taxon>
        <taxon>Roseibium</taxon>
    </lineage>
</organism>
<name>A0A0M6Z589_9HYPH</name>
<dbReference type="PROSITE" id="PS51753">
    <property type="entry name" value="HBM"/>
    <property type="match status" value="1"/>
</dbReference>
<dbReference type="Pfam" id="PF02203">
    <property type="entry name" value="TarH"/>
    <property type="match status" value="1"/>
</dbReference>
<evidence type="ECO:0000256" key="6">
    <source>
        <dbReference type="ARBA" id="ARBA00022692"/>
    </source>
</evidence>
<dbReference type="GeneID" id="97669853"/>
<dbReference type="EMBL" id="CXWC01000010">
    <property type="protein sequence ID" value="CTQ70299.1"/>
    <property type="molecule type" value="Genomic_DNA"/>
</dbReference>
<keyword evidence="6 13" id="KW-0812">Transmembrane</keyword>
<feature type="domain" description="HAMP" evidence="15">
    <location>
        <begin position="336"/>
        <end position="389"/>
    </location>
</feature>
<dbReference type="Gene3D" id="1.10.287.950">
    <property type="entry name" value="Methyl-accepting chemotaxis protein"/>
    <property type="match status" value="1"/>
</dbReference>
<evidence type="ECO:0000256" key="10">
    <source>
        <dbReference type="ARBA" id="ARBA00029447"/>
    </source>
</evidence>
<evidence type="ECO:0000259" key="15">
    <source>
        <dbReference type="PROSITE" id="PS50885"/>
    </source>
</evidence>
<protein>
    <submittedName>
        <fullName evidence="17">Methyl-accepting chemotaxis protein 4</fullName>
    </submittedName>
</protein>
<dbReference type="GO" id="GO:0007165">
    <property type="term" value="P:signal transduction"/>
    <property type="evidence" value="ECO:0007669"/>
    <property type="project" value="UniProtKB-KW"/>
</dbReference>
<evidence type="ECO:0000256" key="2">
    <source>
        <dbReference type="ARBA" id="ARBA00022475"/>
    </source>
</evidence>
<dbReference type="SMART" id="SM00283">
    <property type="entry name" value="MA"/>
    <property type="match status" value="1"/>
</dbReference>
<dbReference type="GO" id="GO:0016020">
    <property type="term" value="C:membrane"/>
    <property type="evidence" value="ECO:0007669"/>
    <property type="project" value="InterPro"/>
</dbReference>
<feature type="coiled-coil region" evidence="12">
    <location>
        <begin position="207"/>
        <end position="234"/>
    </location>
</feature>
<keyword evidence="8 13" id="KW-0472">Membrane</keyword>
<keyword evidence="2" id="KW-1003">Cell membrane</keyword>
<keyword evidence="4" id="KW-0145">Chemotaxis</keyword>
<feature type="transmembrane region" description="Helical" evidence="13">
    <location>
        <begin position="312"/>
        <end position="333"/>
    </location>
</feature>
<keyword evidence="9 11" id="KW-0807">Transducer</keyword>